<keyword evidence="1" id="KW-1133">Transmembrane helix</keyword>
<accession>A0A383VMY6</accession>
<evidence type="ECO:0000313" key="3">
    <source>
        <dbReference type="Proteomes" id="UP000256970"/>
    </source>
</evidence>
<evidence type="ECO:0000313" key="2">
    <source>
        <dbReference type="EMBL" id="SZX66112.1"/>
    </source>
</evidence>
<keyword evidence="1" id="KW-0812">Transmembrane</keyword>
<feature type="transmembrane region" description="Helical" evidence="1">
    <location>
        <begin position="27"/>
        <end position="46"/>
    </location>
</feature>
<keyword evidence="3" id="KW-1185">Reference proteome</keyword>
<feature type="transmembrane region" description="Helical" evidence="1">
    <location>
        <begin position="58"/>
        <end position="77"/>
    </location>
</feature>
<gene>
    <name evidence="2" type="ORF">BQ4739_LOCUS6552</name>
</gene>
<feature type="transmembrane region" description="Helical" evidence="1">
    <location>
        <begin position="250"/>
        <end position="268"/>
    </location>
</feature>
<dbReference type="EMBL" id="FNXT01000686">
    <property type="protein sequence ID" value="SZX66112.1"/>
    <property type="molecule type" value="Genomic_DNA"/>
</dbReference>
<sequence length="357" mass="38994">MGLLLHLGRLEKEFYASSDCLRVYTRWDALALLYAVFINFTLLRMFRPNLLNPAMWHFTLQFSLYFITAAAQLLLLWRHPRRHQRHRMHIIAAHRLVRLAFMGLSAAASNQQHASTVQGTLTSSSGGTFLVTGYGWLKLLRSVLAFPLVAMAPSNFVLPVRYAIPCQLLTLVFTLRMCSLQHCMLTTLPELHVLLQQACNAFGSVAHWGSLLLLRGSTSPALAVGEVGAWSESVQQVCGSSGGASLVLSMYANVLLVVLVPCFLQYSIERSLKRSFMKSYQVTSARQQQQGAASASASAAVLSAGPASVSVLEAGFEAESKQPLVGLLCSALLIVTACLASWHACLAAAVRMQYTCD</sequence>
<reference evidence="2 3" key="1">
    <citation type="submission" date="2016-10" db="EMBL/GenBank/DDBJ databases">
        <authorList>
            <person name="Cai Z."/>
        </authorList>
    </citation>
    <scope>NUCLEOTIDE SEQUENCE [LARGE SCALE GENOMIC DNA]</scope>
</reference>
<name>A0A383VMY6_TETOB</name>
<keyword evidence="1" id="KW-0472">Membrane</keyword>
<organism evidence="2 3">
    <name type="scientific">Tetradesmus obliquus</name>
    <name type="common">Green alga</name>
    <name type="synonym">Acutodesmus obliquus</name>
    <dbReference type="NCBI Taxonomy" id="3088"/>
    <lineage>
        <taxon>Eukaryota</taxon>
        <taxon>Viridiplantae</taxon>
        <taxon>Chlorophyta</taxon>
        <taxon>core chlorophytes</taxon>
        <taxon>Chlorophyceae</taxon>
        <taxon>CS clade</taxon>
        <taxon>Sphaeropleales</taxon>
        <taxon>Scenedesmaceae</taxon>
        <taxon>Tetradesmus</taxon>
    </lineage>
</organism>
<evidence type="ECO:0000256" key="1">
    <source>
        <dbReference type="SAM" id="Phobius"/>
    </source>
</evidence>
<protein>
    <submittedName>
        <fullName evidence="2">Uncharacterized protein</fullName>
    </submittedName>
</protein>
<dbReference type="AlphaFoldDB" id="A0A383VMY6"/>
<proteinExistence type="predicted"/>
<feature type="transmembrane region" description="Helical" evidence="1">
    <location>
        <begin position="324"/>
        <end position="350"/>
    </location>
</feature>
<dbReference type="Proteomes" id="UP000256970">
    <property type="component" value="Unassembled WGS sequence"/>
</dbReference>